<evidence type="ECO:0000313" key="2">
    <source>
        <dbReference type="Proteomes" id="UP000805649"/>
    </source>
</evidence>
<dbReference type="Proteomes" id="UP000805649">
    <property type="component" value="Unassembled WGS sequence"/>
</dbReference>
<accession>A0ACC3YWH7</accession>
<protein>
    <submittedName>
        <fullName evidence="1">Uncharacterized protein</fullName>
    </submittedName>
</protein>
<evidence type="ECO:0000313" key="1">
    <source>
        <dbReference type="EMBL" id="KAL0936293.1"/>
    </source>
</evidence>
<keyword evidence="2" id="KW-1185">Reference proteome</keyword>
<dbReference type="EMBL" id="VUJX02000005">
    <property type="protein sequence ID" value="KAL0936293.1"/>
    <property type="molecule type" value="Genomic_DNA"/>
</dbReference>
<name>A0ACC3YWH7_COLTU</name>
<organism evidence="1 2">
    <name type="scientific">Colletotrichum truncatum</name>
    <name type="common">Anthracnose fungus</name>
    <name type="synonym">Colletotrichum capsici</name>
    <dbReference type="NCBI Taxonomy" id="5467"/>
    <lineage>
        <taxon>Eukaryota</taxon>
        <taxon>Fungi</taxon>
        <taxon>Dikarya</taxon>
        <taxon>Ascomycota</taxon>
        <taxon>Pezizomycotina</taxon>
        <taxon>Sordariomycetes</taxon>
        <taxon>Hypocreomycetidae</taxon>
        <taxon>Glomerellales</taxon>
        <taxon>Glomerellaceae</taxon>
        <taxon>Colletotrichum</taxon>
        <taxon>Colletotrichum truncatum species complex</taxon>
    </lineage>
</organism>
<reference evidence="1 2" key="1">
    <citation type="journal article" date="2020" name="Phytopathology">
        <title>Genome Sequence Resources of Colletotrichum truncatum, C. plurivorum, C. musicola, and C. sojae: Four Species Pathogenic to Soybean (Glycine max).</title>
        <authorList>
            <person name="Rogerio F."/>
            <person name="Boufleur T.R."/>
            <person name="Ciampi-Guillardi M."/>
            <person name="Sukno S.A."/>
            <person name="Thon M.R."/>
            <person name="Massola Junior N.S."/>
            <person name="Baroncelli R."/>
        </authorList>
    </citation>
    <scope>NUCLEOTIDE SEQUENCE [LARGE SCALE GENOMIC DNA]</scope>
    <source>
        <strain evidence="1 2">CMES1059</strain>
    </source>
</reference>
<gene>
    <name evidence="1" type="ORF">CTRU02_208508</name>
</gene>
<comment type="caution">
    <text evidence="1">The sequence shown here is derived from an EMBL/GenBank/DDBJ whole genome shotgun (WGS) entry which is preliminary data.</text>
</comment>
<proteinExistence type="predicted"/>
<sequence>MSEGILPCDDLSSMVLAPSGCTSFATPSFCQRAIWLVGKSQWRSRRRGGH</sequence>